<name>A0AAV7TU09_PLEWA</name>
<reference evidence="2" key="1">
    <citation type="journal article" date="2022" name="bioRxiv">
        <title>Sequencing and chromosome-scale assembly of the giantPleurodeles waltlgenome.</title>
        <authorList>
            <person name="Brown T."/>
            <person name="Elewa A."/>
            <person name="Iarovenko S."/>
            <person name="Subramanian E."/>
            <person name="Araus A.J."/>
            <person name="Petzold A."/>
            <person name="Susuki M."/>
            <person name="Suzuki K.-i.T."/>
            <person name="Hayashi T."/>
            <person name="Toyoda A."/>
            <person name="Oliveira C."/>
            <person name="Osipova E."/>
            <person name="Leigh N.D."/>
            <person name="Simon A."/>
            <person name="Yun M.H."/>
        </authorList>
    </citation>
    <scope>NUCLEOTIDE SEQUENCE</scope>
    <source>
        <strain evidence="2">20211129_DDA</strain>
        <tissue evidence="2">Liver</tissue>
    </source>
</reference>
<proteinExistence type="predicted"/>
<organism evidence="2 3">
    <name type="scientific">Pleurodeles waltl</name>
    <name type="common">Iberian ribbed newt</name>
    <dbReference type="NCBI Taxonomy" id="8319"/>
    <lineage>
        <taxon>Eukaryota</taxon>
        <taxon>Metazoa</taxon>
        <taxon>Chordata</taxon>
        <taxon>Craniata</taxon>
        <taxon>Vertebrata</taxon>
        <taxon>Euteleostomi</taxon>
        <taxon>Amphibia</taxon>
        <taxon>Batrachia</taxon>
        <taxon>Caudata</taxon>
        <taxon>Salamandroidea</taxon>
        <taxon>Salamandridae</taxon>
        <taxon>Pleurodelinae</taxon>
        <taxon>Pleurodeles</taxon>
    </lineage>
</organism>
<gene>
    <name evidence="2" type="ORF">NDU88_004970</name>
</gene>
<comment type="caution">
    <text evidence="2">The sequence shown here is derived from an EMBL/GenBank/DDBJ whole genome shotgun (WGS) entry which is preliminary data.</text>
</comment>
<evidence type="ECO:0000313" key="2">
    <source>
        <dbReference type="EMBL" id="KAJ1179736.1"/>
    </source>
</evidence>
<keyword evidence="3" id="KW-1185">Reference proteome</keyword>
<sequence>MGRRCLGRTRHIPGASALWGFPTRMSSGWEPINLNFRVTAGSSSRSASSPGSKETAEVNLRRQKEETTEKTPAVRRTAKAEKSLEEGAEGTSGAVSGAACQWQARETPGTPPAPRDAAEGQEAVHPNSGHALGRVWPQQVKLSARADTVQGSSTKTTNTEALCLQDFVGHGKKEISAPPLNNFLPKRTTLQSAGLSSHLSIVHA</sequence>
<evidence type="ECO:0000256" key="1">
    <source>
        <dbReference type="SAM" id="MobiDB-lite"/>
    </source>
</evidence>
<feature type="compositionally biased region" description="Basic and acidic residues" evidence="1">
    <location>
        <begin position="54"/>
        <end position="69"/>
    </location>
</feature>
<accession>A0AAV7TU09</accession>
<dbReference type="AlphaFoldDB" id="A0AAV7TU09"/>
<feature type="region of interest" description="Disordered" evidence="1">
    <location>
        <begin position="40"/>
        <end position="130"/>
    </location>
</feature>
<dbReference type="Proteomes" id="UP001066276">
    <property type="component" value="Chromosome 3_2"/>
</dbReference>
<feature type="compositionally biased region" description="Low complexity" evidence="1">
    <location>
        <begin position="40"/>
        <end position="52"/>
    </location>
</feature>
<evidence type="ECO:0000313" key="3">
    <source>
        <dbReference type="Proteomes" id="UP001066276"/>
    </source>
</evidence>
<protein>
    <submittedName>
        <fullName evidence="2">Uncharacterized protein</fullName>
    </submittedName>
</protein>
<dbReference type="EMBL" id="JANPWB010000006">
    <property type="protein sequence ID" value="KAJ1179736.1"/>
    <property type="molecule type" value="Genomic_DNA"/>
</dbReference>